<evidence type="ECO:0000313" key="1">
    <source>
        <dbReference type="EMBL" id="AEZ49703.1"/>
    </source>
</evidence>
<dbReference type="Proteomes" id="UP000005012">
    <property type="component" value="Plasmid pMR0211"/>
</dbReference>
<accession>A0A140NEE7</accession>
<proteinExistence type="predicted"/>
<sequence>MSFKALCQNSTKVSMSASFTLQSPAVYSARFLSVSMMLVA</sequence>
<dbReference type="EMBL" id="JN687470">
    <property type="protein sequence ID" value="AEZ49703.1"/>
    <property type="molecule type" value="Genomic_DNA"/>
</dbReference>
<gene>
    <name evidence="1" type="ORF">pMR0211_0091</name>
</gene>
<evidence type="ECO:0000313" key="2">
    <source>
        <dbReference type="Proteomes" id="UP000005012"/>
    </source>
</evidence>
<protein>
    <submittedName>
        <fullName evidence="1">Uncharacterized protein</fullName>
    </submittedName>
</protein>
<keyword evidence="1" id="KW-0614">Plasmid</keyword>
<reference evidence="1 2" key="1">
    <citation type="journal article" date="2012" name="Antimicrob. Agents Chemother.">
        <title>Complete sequence of a novel 178-kilobase plasmid carrying bla(NDM-1) in a Providencia stuartii strain isolated in Afghanistan.</title>
        <authorList>
            <person name="Mc Gann P."/>
            <person name="Hang J."/>
            <person name="Clifford R.J."/>
            <person name="Yang Y."/>
            <person name="Kwak Y.I."/>
            <person name="Kuschner R.A."/>
            <person name="Lesho E.P."/>
            <person name="Waterman P.E."/>
        </authorList>
    </citation>
    <scope>NUCLEOTIDE SEQUENCE [LARGE SCALE GENOMIC DNA]</scope>
    <source>
        <strain evidence="1 2">MRSN 2154</strain>
    </source>
</reference>
<organism evidence="1 2">
    <name type="scientific">Providencia stuartii (strain MRSN 2154)</name>
    <dbReference type="NCBI Taxonomy" id="1157951"/>
    <lineage>
        <taxon>Bacteria</taxon>
        <taxon>Pseudomonadati</taxon>
        <taxon>Pseudomonadota</taxon>
        <taxon>Gammaproteobacteria</taxon>
        <taxon>Enterobacterales</taxon>
        <taxon>Morganellaceae</taxon>
        <taxon>Providencia</taxon>
    </lineage>
</organism>
<name>A0A140NEE7_PROSM</name>
<geneLocation type="plasmid" evidence="1 2">
    <name>pMR0211</name>
</geneLocation>
<dbReference type="AlphaFoldDB" id="A0A140NEE7"/>